<keyword evidence="2" id="KW-1003">Cell membrane</keyword>
<feature type="transmembrane region" description="Helical" evidence="6">
    <location>
        <begin position="176"/>
        <end position="193"/>
    </location>
</feature>
<feature type="transmembrane region" description="Helical" evidence="6">
    <location>
        <begin position="301"/>
        <end position="327"/>
    </location>
</feature>
<dbReference type="PROSITE" id="PS50156">
    <property type="entry name" value="SSD"/>
    <property type="match status" value="1"/>
</dbReference>
<keyword evidence="3 6" id="KW-0812">Transmembrane</keyword>
<evidence type="ECO:0000256" key="6">
    <source>
        <dbReference type="SAM" id="Phobius"/>
    </source>
</evidence>
<dbReference type="Proteomes" id="UP001524502">
    <property type="component" value="Unassembled WGS sequence"/>
</dbReference>
<evidence type="ECO:0000256" key="1">
    <source>
        <dbReference type="ARBA" id="ARBA00004651"/>
    </source>
</evidence>
<reference evidence="8 9" key="1">
    <citation type="submission" date="2022-06" db="EMBL/GenBank/DDBJ databases">
        <title>Isolation of gut microbiota from human fecal samples.</title>
        <authorList>
            <person name="Pamer E.G."/>
            <person name="Barat B."/>
            <person name="Waligurski E."/>
            <person name="Medina S."/>
            <person name="Paddock L."/>
            <person name="Mostad J."/>
        </authorList>
    </citation>
    <scope>NUCLEOTIDE SEQUENCE [LARGE SCALE GENOMIC DNA]</scope>
    <source>
        <strain evidence="8 9">SL.3.17</strain>
    </source>
</reference>
<dbReference type="SUPFAM" id="SSF82866">
    <property type="entry name" value="Multidrug efflux transporter AcrB transmembrane domain"/>
    <property type="match status" value="2"/>
</dbReference>
<accession>A0ABT1RST8</accession>
<keyword evidence="9" id="KW-1185">Reference proteome</keyword>
<feature type="domain" description="SSD" evidence="7">
    <location>
        <begin position="544"/>
        <end position="673"/>
    </location>
</feature>
<dbReference type="RefSeq" id="WP_256133431.1">
    <property type="nucleotide sequence ID" value="NZ_JANFXK010000023.1"/>
</dbReference>
<protein>
    <submittedName>
        <fullName evidence="8">MMPL family transporter</fullName>
    </submittedName>
</protein>
<comment type="subcellular location">
    <subcellularLocation>
        <location evidence="1">Cell membrane</location>
        <topology evidence="1">Multi-pass membrane protein</topology>
    </subcellularLocation>
</comment>
<dbReference type="EMBL" id="JANFXK010000023">
    <property type="protein sequence ID" value="MCQ4638237.1"/>
    <property type="molecule type" value="Genomic_DNA"/>
</dbReference>
<feature type="transmembrane region" description="Helical" evidence="6">
    <location>
        <begin position="268"/>
        <end position="295"/>
    </location>
</feature>
<evidence type="ECO:0000256" key="4">
    <source>
        <dbReference type="ARBA" id="ARBA00022989"/>
    </source>
</evidence>
<keyword evidence="5 6" id="KW-0472">Membrane</keyword>
<organism evidence="8 9">
    <name type="scientific">Anaerovorax odorimutans</name>
    <dbReference type="NCBI Taxonomy" id="109327"/>
    <lineage>
        <taxon>Bacteria</taxon>
        <taxon>Bacillati</taxon>
        <taxon>Bacillota</taxon>
        <taxon>Clostridia</taxon>
        <taxon>Peptostreptococcales</taxon>
        <taxon>Anaerovoracaceae</taxon>
        <taxon>Anaerovorax</taxon>
    </lineage>
</organism>
<feature type="transmembrane region" description="Helical" evidence="6">
    <location>
        <begin position="651"/>
        <end position="674"/>
    </location>
</feature>
<comment type="caution">
    <text evidence="8">The sequence shown here is derived from an EMBL/GenBank/DDBJ whole genome shotgun (WGS) entry which is preliminary data.</text>
</comment>
<evidence type="ECO:0000256" key="3">
    <source>
        <dbReference type="ARBA" id="ARBA00022692"/>
    </source>
</evidence>
<dbReference type="PANTHER" id="PTHR33406">
    <property type="entry name" value="MEMBRANE PROTEIN MJ1562-RELATED"/>
    <property type="match status" value="1"/>
</dbReference>
<keyword evidence="4 6" id="KW-1133">Transmembrane helix</keyword>
<dbReference type="InterPro" id="IPR050545">
    <property type="entry name" value="Mycobact_MmpL"/>
</dbReference>
<gene>
    <name evidence="8" type="ORF">NE619_16000</name>
</gene>
<name>A0ABT1RST8_9FIRM</name>
<feature type="transmembrane region" description="Helical" evidence="6">
    <location>
        <begin position="572"/>
        <end position="592"/>
    </location>
</feature>
<feature type="transmembrane region" description="Helical" evidence="6">
    <location>
        <begin position="546"/>
        <end position="566"/>
    </location>
</feature>
<feature type="transmembrane region" description="Helical" evidence="6">
    <location>
        <begin position="522"/>
        <end position="539"/>
    </location>
</feature>
<evidence type="ECO:0000256" key="5">
    <source>
        <dbReference type="ARBA" id="ARBA00023136"/>
    </source>
</evidence>
<dbReference type="Gene3D" id="1.20.1640.10">
    <property type="entry name" value="Multidrug efflux transporter AcrB transmembrane domain"/>
    <property type="match status" value="2"/>
</dbReference>
<dbReference type="PANTHER" id="PTHR33406:SF13">
    <property type="entry name" value="MEMBRANE PROTEIN YDFJ"/>
    <property type="match status" value="1"/>
</dbReference>
<dbReference type="InterPro" id="IPR004869">
    <property type="entry name" value="MMPL_dom"/>
</dbReference>
<evidence type="ECO:0000256" key="2">
    <source>
        <dbReference type="ARBA" id="ARBA00022475"/>
    </source>
</evidence>
<feature type="transmembrane region" description="Helical" evidence="6">
    <location>
        <begin position="356"/>
        <end position="373"/>
    </location>
</feature>
<dbReference type="InterPro" id="IPR000731">
    <property type="entry name" value="SSD"/>
</dbReference>
<proteinExistence type="predicted"/>
<evidence type="ECO:0000313" key="9">
    <source>
        <dbReference type="Proteomes" id="UP001524502"/>
    </source>
</evidence>
<dbReference type="Pfam" id="PF03176">
    <property type="entry name" value="MMPL"/>
    <property type="match status" value="2"/>
</dbReference>
<evidence type="ECO:0000313" key="8">
    <source>
        <dbReference type="EMBL" id="MCQ4638237.1"/>
    </source>
</evidence>
<sequence length="702" mass="77095">MLKFGEKVVKHRRVILVVCLLLLIPSVLGMIKTRINYDVLTYLPGDIETIKGQDILMDDFGKGAFSMVMTEGLSTSAKVDLEDKIKKVDHVDSVISYETALDPSIPEEILPDKYKDAIQKGDTSLMAIFFDTSTSADETMDAIRDIRRLSAEKCFVSGMSAVVTDTKDLAEHEEPIYVMIAVALAAIVLAICMDSYIIPVIFLAGIGMEILYNLGSNYFMGEISYVTKALSAVLQLGVTMDYSIFLWHSYQEECEKLPGDKPAAMSRAIAHTITSVSGSSITTIAGFIALCFMTYKLGLDLGIVMAKGVIFGVVGSVTILPSMILAFDRLIERTMHREIIPVMDRPAAFIIRHSRLFGLLFLILLIPSLIGYTRTDVYYNLDASLPKNLDSIVANEKLDKEFDIGSTYMILADADLSTKAANQMTQDIEKVDGVNTVLGFNSVMGPAIPKEMIPDSVLNELQENGRQLMIINSKYKVATGAVYKQIKEINKIADKYDPKAMVIGEAPCTKDLISITNHDFKVVSFISIIAIFLIIAINFKSASLPVILVAVIELAIFINMGIPFYTGTRLPFIASICIGTIQLGATVDYAILMTTRFRRELQLGKDRHQAVQIALSTSIPSIIVSALCFFAATFGVGIYSDIDIISSLCGLMARGALISMVIVIFILPAMLVLFHRIICGTSKGFKYSKEEAENEQKLAASK</sequence>
<evidence type="ECO:0000259" key="7">
    <source>
        <dbReference type="PROSITE" id="PS50156"/>
    </source>
</evidence>
<feature type="transmembrane region" description="Helical" evidence="6">
    <location>
        <begin position="613"/>
        <end position="639"/>
    </location>
</feature>